<name>A0A5N5ISU4_9FLAO</name>
<dbReference type="PANTHER" id="PTHR22604:SF105">
    <property type="entry name" value="TRANS-1,2-DIHYDROBENZENE-1,2-DIOL DEHYDROGENASE"/>
    <property type="match status" value="1"/>
</dbReference>
<protein>
    <submittedName>
        <fullName evidence="5">Gfo/Idh/MocA family oxidoreductase</fullName>
    </submittedName>
</protein>
<dbReference type="Proteomes" id="UP000319204">
    <property type="component" value="Unassembled WGS sequence"/>
</dbReference>
<evidence type="ECO:0000313" key="5">
    <source>
        <dbReference type="EMBL" id="KAB5491601.1"/>
    </source>
</evidence>
<dbReference type="Gene3D" id="3.40.50.720">
    <property type="entry name" value="NAD(P)-binding Rossmann-like Domain"/>
    <property type="match status" value="1"/>
</dbReference>
<dbReference type="Pfam" id="PF01408">
    <property type="entry name" value="GFO_IDH_MocA"/>
    <property type="match status" value="1"/>
</dbReference>
<dbReference type="InterPro" id="IPR036291">
    <property type="entry name" value="NAD(P)-bd_dom_sf"/>
</dbReference>
<keyword evidence="6" id="KW-1185">Reference proteome</keyword>
<comment type="caution">
    <text evidence="5">The sequence shown here is derived from an EMBL/GenBank/DDBJ whole genome shotgun (WGS) entry which is preliminary data.</text>
</comment>
<dbReference type="OrthoDB" id="9815825at2"/>
<evidence type="ECO:0000256" key="1">
    <source>
        <dbReference type="ARBA" id="ARBA00010928"/>
    </source>
</evidence>
<dbReference type="InterPro" id="IPR050984">
    <property type="entry name" value="Gfo/Idh/MocA_domain"/>
</dbReference>
<dbReference type="InterPro" id="IPR055170">
    <property type="entry name" value="GFO_IDH_MocA-like_dom"/>
</dbReference>
<proteinExistence type="inferred from homology"/>
<dbReference type="RefSeq" id="WP_151888751.1">
    <property type="nucleotide sequence ID" value="NZ_VNIK02000001.1"/>
</dbReference>
<evidence type="ECO:0000259" key="4">
    <source>
        <dbReference type="Pfam" id="PF22725"/>
    </source>
</evidence>
<gene>
    <name evidence="5" type="ORF">FOT42_001240</name>
</gene>
<organism evidence="5 6">
    <name type="scientific">Flagellimonas hadalis</name>
    <dbReference type="NCBI Taxonomy" id="2597517"/>
    <lineage>
        <taxon>Bacteria</taxon>
        <taxon>Pseudomonadati</taxon>
        <taxon>Bacteroidota</taxon>
        <taxon>Flavobacteriia</taxon>
        <taxon>Flavobacteriales</taxon>
        <taxon>Flavobacteriaceae</taxon>
        <taxon>Flagellimonas</taxon>
    </lineage>
</organism>
<dbReference type="GO" id="GO:0016491">
    <property type="term" value="F:oxidoreductase activity"/>
    <property type="evidence" value="ECO:0007669"/>
    <property type="project" value="UniProtKB-KW"/>
</dbReference>
<evidence type="ECO:0000313" key="6">
    <source>
        <dbReference type="Proteomes" id="UP000319204"/>
    </source>
</evidence>
<evidence type="ECO:0000259" key="3">
    <source>
        <dbReference type="Pfam" id="PF01408"/>
    </source>
</evidence>
<dbReference type="InterPro" id="IPR000683">
    <property type="entry name" value="Gfo/Idh/MocA-like_OxRdtase_N"/>
</dbReference>
<dbReference type="Pfam" id="PF22725">
    <property type="entry name" value="GFO_IDH_MocA_C3"/>
    <property type="match status" value="1"/>
</dbReference>
<reference evidence="5" key="1">
    <citation type="submission" date="2019-10" db="EMBL/GenBank/DDBJ databases">
        <title>Muricauda hadale sp. nov., a piezophilic bacterium isolated from hadopelagic water of the Mariana Trench.</title>
        <authorList>
            <person name="Wei Y."/>
        </authorList>
    </citation>
    <scope>NUCLEOTIDE SEQUENCE [LARGE SCALE GENOMIC DNA]</scope>
    <source>
        <strain evidence="5">MT-229</strain>
    </source>
</reference>
<dbReference type="Gene3D" id="3.30.360.10">
    <property type="entry name" value="Dihydrodipicolinate Reductase, domain 2"/>
    <property type="match status" value="1"/>
</dbReference>
<dbReference type="SUPFAM" id="SSF51735">
    <property type="entry name" value="NAD(P)-binding Rossmann-fold domains"/>
    <property type="match status" value="1"/>
</dbReference>
<accession>A0A5N5ISU4</accession>
<feature type="domain" description="GFO/IDH/MocA-like oxidoreductase" evidence="4">
    <location>
        <begin position="132"/>
        <end position="247"/>
    </location>
</feature>
<dbReference type="PANTHER" id="PTHR22604">
    <property type="entry name" value="OXIDOREDUCTASES"/>
    <property type="match status" value="1"/>
</dbReference>
<sequence length="327" mass="37307">MESKIRWGVVGPGKIARKFASDLQLVEDAILSGVGSRNLQRAKEFADEFEVPHVFDSYEELFQSPEVDVLYIATPHNFHKDLAIMAMEHEKHILCEKPLGISRAEVQEMVEASKRNNVFLMEALWSRFNPTIQKVKQMIDDGELGKLCYLHADFAFYALDRDESSRIWNLDLASSSLLDIGIYPIFLSYLLLGMPKKILATSNFHPNGTELQTSMIFDYDEAHAVLYSGLTSRSSMIAEISCTEGELLLNSRWHEADGYRLSKDGDEEEFPMPLTGIGYYYEILEVNKCLKAKQIESKLWSHQNSLDLLELLDTVREKCGITFPFET</sequence>
<dbReference type="EMBL" id="VNIK02000001">
    <property type="protein sequence ID" value="KAB5491601.1"/>
    <property type="molecule type" value="Genomic_DNA"/>
</dbReference>
<dbReference type="AlphaFoldDB" id="A0A5N5ISU4"/>
<comment type="similarity">
    <text evidence="1">Belongs to the Gfo/Idh/MocA family.</text>
</comment>
<keyword evidence="2" id="KW-0560">Oxidoreductase</keyword>
<dbReference type="SUPFAM" id="SSF55347">
    <property type="entry name" value="Glyceraldehyde-3-phosphate dehydrogenase-like, C-terminal domain"/>
    <property type="match status" value="1"/>
</dbReference>
<feature type="domain" description="Gfo/Idh/MocA-like oxidoreductase N-terminal" evidence="3">
    <location>
        <begin position="5"/>
        <end position="121"/>
    </location>
</feature>
<dbReference type="GO" id="GO:0000166">
    <property type="term" value="F:nucleotide binding"/>
    <property type="evidence" value="ECO:0007669"/>
    <property type="project" value="InterPro"/>
</dbReference>
<evidence type="ECO:0000256" key="2">
    <source>
        <dbReference type="ARBA" id="ARBA00023002"/>
    </source>
</evidence>